<comment type="catalytic activity">
    <reaction evidence="12">
        <text>small RNA 3'-end nucleotide + S-adenosyl-L-methionine = small RNA 3'-end 2'-O-methylnucleotide + S-adenosyl-L-homocysteine + H(+)</text>
        <dbReference type="Rhea" id="RHEA:37887"/>
        <dbReference type="Rhea" id="RHEA-COMP:10415"/>
        <dbReference type="Rhea" id="RHEA-COMP:10416"/>
        <dbReference type="ChEBI" id="CHEBI:15378"/>
        <dbReference type="ChEBI" id="CHEBI:57856"/>
        <dbReference type="ChEBI" id="CHEBI:59789"/>
        <dbReference type="ChEBI" id="CHEBI:74896"/>
        <dbReference type="ChEBI" id="CHEBI:74898"/>
        <dbReference type="EC" id="2.1.1.386"/>
    </reaction>
</comment>
<dbReference type="InterPro" id="IPR026610">
    <property type="entry name" value="Hen1"/>
</dbReference>
<gene>
    <name evidence="15" type="ORF">WDS16_16440</name>
</gene>
<protein>
    <recommendedName>
        <fullName evidence="3">Small RNA 2'-O-methyltransferase</fullName>
        <ecNumber evidence="11">2.1.1.386</ecNumber>
    </recommendedName>
</protein>
<keyword evidence="5" id="KW-0808">Transferase</keyword>
<dbReference type="InterPro" id="IPR024026">
    <property type="entry name" value="3'-RNA_MeTfrase_Hen1_bac"/>
</dbReference>
<dbReference type="SUPFAM" id="SSF53335">
    <property type="entry name" value="S-adenosyl-L-methionine-dependent methyltransferases"/>
    <property type="match status" value="1"/>
</dbReference>
<proteinExistence type="inferred from homology"/>
<feature type="domain" description="Methyltransferase type 12" evidence="13">
    <location>
        <begin position="281"/>
        <end position="372"/>
    </location>
</feature>
<dbReference type="InterPro" id="IPR029063">
    <property type="entry name" value="SAM-dependent_MTases_sf"/>
</dbReference>
<evidence type="ECO:0000256" key="11">
    <source>
        <dbReference type="ARBA" id="ARBA00035025"/>
    </source>
</evidence>
<evidence type="ECO:0000256" key="8">
    <source>
        <dbReference type="ARBA" id="ARBA00022842"/>
    </source>
</evidence>
<keyword evidence="6" id="KW-0949">S-adenosyl-L-methionine</keyword>
<comment type="cofactor">
    <cofactor evidence="1">
        <name>Mg(2+)</name>
        <dbReference type="ChEBI" id="CHEBI:18420"/>
    </cofactor>
</comment>
<accession>A0ABZ2PD51</accession>
<dbReference type="RefSeq" id="WP_338886297.1">
    <property type="nucleotide sequence ID" value="NZ_CP147846.1"/>
</dbReference>
<dbReference type="InterPro" id="IPR024740">
    <property type="entry name" value="Hen1_N"/>
</dbReference>
<evidence type="ECO:0000256" key="9">
    <source>
        <dbReference type="ARBA" id="ARBA00022884"/>
    </source>
</evidence>
<evidence type="ECO:0000256" key="10">
    <source>
        <dbReference type="ARBA" id="ARBA00023158"/>
    </source>
</evidence>
<keyword evidence="10" id="KW-0943">RNA-mediated gene silencing</keyword>
<dbReference type="Gene3D" id="3.40.50.150">
    <property type="entry name" value="Vaccinia Virus protein VP39"/>
    <property type="match status" value="1"/>
</dbReference>
<dbReference type="Pfam" id="PF12623">
    <property type="entry name" value="Hen1_L"/>
    <property type="match status" value="1"/>
</dbReference>
<evidence type="ECO:0000256" key="6">
    <source>
        <dbReference type="ARBA" id="ARBA00022691"/>
    </source>
</evidence>
<evidence type="ECO:0000256" key="1">
    <source>
        <dbReference type="ARBA" id="ARBA00001946"/>
    </source>
</evidence>
<name>A0ABZ2PD51_9NOCA</name>
<evidence type="ECO:0000256" key="12">
    <source>
        <dbReference type="ARBA" id="ARBA00048418"/>
    </source>
</evidence>
<evidence type="ECO:0000313" key="15">
    <source>
        <dbReference type="EMBL" id="WXG66857.1"/>
    </source>
</evidence>
<dbReference type="CDD" id="cd02440">
    <property type="entry name" value="AdoMet_MTases"/>
    <property type="match status" value="1"/>
</dbReference>
<comment type="similarity">
    <text evidence="2">Belongs to the methyltransferase superfamily. HEN1 family.</text>
</comment>
<sequence length="461" mass="50686">MTLTADATADFTDSTDLGYLLHKHPDKVQTFGLSVGSATVLYPEAGQESTCVALLLDVDPVQLGRTQPRYSSSEFALGRYVNDRPYAGASMLAVALSRVFKQAMSGVCTARPELPELPLNLTINLPSVPCRGGSELATELFGPLGWTVQAVPRALDEQIPDWGDSIYIDLTLTGRATVSVALRQLYVLLPVLDDVKHYWVGEEEADKLVRAAGDWLAEHPHITLITERYLKHRRELVASVVERLVPDADRSEPMPRDPSLGELRATAVLGELKAAGAKSIVDLGCGEGRLLRELFADNGFEKIVGVDVSARALDSAQRRLRLADLPDRQRARIELLQSSATYRDSRLVGFDAMVLMEVIEHVDPDRLAALQRSVFREARAATVVVTTPNSEYNQLYDGMAAGAFRHPDHRFEFTRAQFREWANATADDGGYDVRYASVGPVDDAHGAPTQMAVFTRREDAV</sequence>
<dbReference type="EC" id="2.1.1.386" evidence="11"/>
<dbReference type="InterPro" id="IPR038546">
    <property type="entry name" value="Hen1_N_sf"/>
</dbReference>
<dbReference type="InterPro" id="IPR013217">
    <property type="entry name" value="Methyltransf_12"/>
</dbReference>
<dbReference type="NCBIfam" id="TIGR04074">
    <property type="entry name" value="bacter_Hen1"/>
    <property type="match status" value="1"/>
</dbReference>
<evidence type="ECO:0000256" key="7">
    <source>
        <dbReference type="ARBA" id="ARBA00022723"/>
    </source>
</evidence>
<keyword evidence="8" id="KW-0460">Magnesium</keyword>
<dbReference type="Gene3D" id="3.30.1610.20">
    <property type="entry name" value="Hen1, N-terminal domain"/>
    <property type="match status" value="1"/>
</dbReference>
<evidence type="ECO:0000259" key="14">
    <source>
        <dbReference type="Pfam" id="PF12623"/>
    </source>
</evidence>
<organism evidence="15 16">
    <name type="scientific">Rhodococcus sovatensis</name>
    <dbReference type="NCBI Taxonomy" id="1805840"/>
    <lineage>
        <taxon>Bacteria</taxon>
        <taxon>Bacillati</taxon>
        <taxon>Actinomycetota</taxon>
        <taxon>Actinomycetes</taxon>
        <taxon>Mycobacteriales</taxon>
        <taxon>Nocardiaceae</taxon>
        <taxon>Rhodococcus</taxon>
    </lineage>
</organism>
<evidence type="ECO:0000256" key="3">
    <source>
        <dbReference type="ARBA" id="ARBA00021330"/>
    </source>
</evidence>
<keyword evidence="16" id="KW-1185">Reference proteome</keyword>
<dbReference type="Proteomes" id="UP001432000">
    <property type="component" value="Chromosome"/>
</dbReference>
<dbReference type="PANTHER" id="PTHR21404">
    <property type="entry name" value="HEN1"/>
    <property type="match status" value="1"/>
</dbReference>
<keyword evidence="9" id="KW-0694">RNA-binding</keyword>
<reference evidence="15 16" key="1">
    <citation type="submission" date="2024-03" db="EMBL/GenBank/DDBJ databases">
        <title>Natural products discovery in diverse microorganisms through a two-stage MS feature dereplication strategy.</title>
        <authorList>
            <person name="Zhang R."/>
        </authorList>
    </citation>
    <scope>NUCLEOTIDE SEQUENCE [LARGE SCALE GENOMIC DNA]</scope>
    <source>
        <strain evidence="15 16">18930</strain>
    </source>
</reference>
<feature type="domain" description="Hen1 N-terminal" evidence="14">
    <location>
        <begin position="10"/>
        <end position="244"/>
    </location>
</feature>
<evidence type="ECO:0000256" key="4">
    <source>
        <dbReference type="ARBA" id="ARBA00022603"/>
    </source>
</evidence>
<evidence type="ECO:0000256" key="5">
    <source>
        <dbReference type="ARBA" id="ARBA00022679"/>
    </source>
</evidence>
<evidence type="ECO:0000313" key="16">
    <source>
        <dbReference type="Proteomes" id="UP001432000"/>
    </source>
</evidence>
<keyword evidence="7" id="KW-0479">Metal-binding</keyword>
<keyword evidence="4" id="KW-0489">Methyltransferase</keyword>
<dbReference type="PANTHER" id="PTHR21404:SF3">
    <property type="entry name" value="SMALL RNA 2'-O-METHYLTRANSFERASE"/>
    <property type="match status" value="1"/>
</dbReference>
<dbReference type="Pfam" id="PF08242">
    <property type="entry name" value="Methyltransf_12"/>
    <property type="match status" value="1"/>
</dbReference>
<evidence type="ECO:0000259" key="13">
    <source>
        <dbReference type="Pfam" id="PF08242"/>
    </source>
</evidence>
<dbReference type="EMBL" id="CP147846">
    <property type="protein sequence ID" value="WXG66857.1"/>
    <property type="molecule type" value="Genomic_DNA"/>
</dbReference>
<evidence type="ECO:0000256" key="2">
    <source>
        <dbReference type="ARBA" id="ARBA00009026"/>
    </source>
</evidence>